<feature type="domain" description="Clathrin/coatomer adaptor adaptin-like N-terminal" evidence="7">
    <location>
        <begin position="41"/>
        <end position="716"/>
    </location>
</feature>
<dbReference type="InterPro" id="IPR026739">
    <property type="entry name" value="AP_beta"/>
</dbReference>
<evidence type="ECO:0000256" key="5">
    <source>
        <dbReference type="ARBA" id="ARBA00023136"/>
    </source>
</evidence>
<dbReference type="InterPro" id="IPR026740">
    <property type="entry name" value="AP3_beta"/>
</dbReference>
<feature type="compositionally biased region" description="Acidic residues" evidence="6">
    <location>
        <begin position="837"/>
        <end position="881"/>
    </location>
</feature>
<protein>
    <submittedName>
        <fullName evidence="8">Adaptin N terminal region-domain-containing protein</fullName>
    </submittedName>
</protein>
<feature type="compositionally biased region" description="Basic and acidic residues" evidence="6">
    <location>
        <begin position="781"/>
        <end position="798"/>
    </location>
</feature>
<accession>A0A6A6P6H8</accession>
<comment type="subcellular location">
    <subcellularLocation>
        <location evidence="1">Endomembrane system</location>
    </subcellularLocation>
</comment>
<dbReference type="Proteomes" id="UP000799766">
    <property type="component" value="Unassembled WGS sequence"/>
</dbReference>
<keyword evidence="9" id="KW-1185">Reference proteome</keyword>
<dbReference type="InterPro" id="IPR011989">
    <property type="entry name" value="ARM-like"/>
</dbReference>
<organism evidence="8 9">
    <name type="scientific">Lineolata rhizophorae</name>
    <dbReference type="NCBI Taxonomy" id="578093"/>
    <lineage>
        <taxon>Eukaryota</taxon>
        <taxon>Fungi</taxon>
        <taxon>Dikarya</taxon>
        <taxon>Ascomycota</taxon>
        <taxon>Pezizomycotina</taxon>
        <taxon>Dothideomycetes</taxon>
        <taxon>Dothideomycetes incertae sedis</taxon>
        <taxon>Lineolatales</taxon>
        <taxon>Lineolataceae</taxon>
        <taxon>Lineolata</taxon>
    </lineage>
</organism>
<evidence type="ECO:0000256" key="1">
    <source>
        <dbReference type="ARBA" id="ARBA00004308"/>
    </source>
</evidence>
<dbReference type="Gene3D" id="1.25.10.10">
    <property type="entry name" value="Leucine-rich Repeat Variant"/>
    <property type="match status" value="1"/>
</dbReference>
<dbReference type="AlphaFoldDB" id="A0A6A6P6H8"/>
<dbReference type="EMBL" id="MU001676">
    <property type="protein sequence ID" value="KAF2459043.1"/>
    <property type="molecule type" value="Genomic_DNA"/>
</dbReference>
<evidence type="ECO:0000256" key="6">
    <source>
        <dbReference type="SAM" id="MobiDB-lite"/>
    </source>
</evidence>
<evidence type="ECO:0000256" key="4">
    <source>
        <dbReference type="ARBA" id="ARBA00022927"/>
    </source>
</evidence>
<dbReference type="InterPro" id="IPR016024">
    <property type="entry name" value="ARM-type_fold"/>
</dbReference>
<dbReference type="PIRSF" id="PIRSF037096">
    <property type="entry name" value="AP3_complex_beta"/>
    <property type="match status" value="1"/>
</dbReference>
<evidence type="ECO:0000259" key="7">
    <source>
        <dbReference type="Pfam" id="PF01602"/>
    </source>
</evidence>
<evidence type="ECO:0000256" key="2">
    <source>
        <dbReference type="ARBA" id="ARBA00006613"/>
    </source>
</evidence>
<dbReference type="GO" id="GO:0006886">
    <property type="term" value="P:intracellular protein transport"/>
    <property type="evidence" value="ECO:0007669"/>
    <property type="project" value="InterPro"/>
</dbReference>
<dbReference type="InterPro" id="IPR002553">
    <property type="entry name" value="Clathrin/coatomer_adapt-like_N"/>
</dbReference>
<keyword evidence="5" id="KW-0472">Membrane</keyword>
<feature type="region of interest" description="Disordered" evidence="6">
    <location>
        <begin position="765"/>
        <end position="888"/>
    </location>
</feature>
<evidence type="ECO:0000256" key="3">
    <source>
        <dbReference type="ARBA" id="ARBA00022448"/>
    </source>
</evidence>
<dbReference type="OrthoDB" id="10254310at2759"/>
<feature type="compositionally biased region" description="Basic and acidic residues" evidence="6">
    <location>
        <begin position="823"/>
        <end position="836"/>
    </location>
</feature>
<dbReference type="SUPFAM" id="SSF48371">
    <property type="entry name" value="ARM repeat"/>
    <property type="match status" value="1"/>
</dbReference>
<dbReference type="GO" id="GO:0030123">
    <property type="term" value="C:AP-3 adaptor complex"/>
    <property type="evidence" value="ECO:0007669"/>
    <property type="project" value="InterPro"/>
</dbReference>
<keyword evidence="4" id="KW-0653">Protein transport</keyword>
<sequence length="888" mass="96112">MESISRISGMLEAARDLTLEAAHGASTARPARPPRPLPLPQLKKLLESRSERDVHDGLRRVLTMTLTAPRSATLPLFTSVVNQIASPSPLTRKLVYAYLLAHAEHAPDTALLSINSIQRALSDPNPQARATALRVMSGIRVPAISGIVALAIKRGAADMHASVRRAAALACPKCYALDPATGPSTLEEVIAQLLVDKAYWVAGAAVAAWRAVCPDRWEMLHPAYRGLVRKLVDMDEWGQIVTLRVLTTYVRRCFPRRVKRVRKQRVGAGVDEKGVTEAGAGAKNKVATEDDLKNFYGEDDDTQGRKEQEDAEGDESSTFDSPENYDEILQLDPDLDLLLRTSLPLLQSRNSAVLVALARLYSAVDSPTSTPQTSTYLDRAVGPLVALLRSPVDIQLIALHNIVALALSRPAPFVPYAAHFVQRASDPEPVSQLKLELLTLLFAASRPPSTPSDGTPTRALILAELAHAMRARRSPALVSAAVRALARCARAADPTTAAYCLRLLLAQLRAPDARLVGETLECVRVLVQLDPGAHARTTVVRLARSLDGAAAPMARACIVWLVGEFAGLDPADNIAADVLRVLVKGFADEDESVKAQIVLLAAKVYVHWLNVTKDEREGAEAAAAGKDRGAQQLGEQQSSINFLGGEDEGGFADNVFDTNATFTTTNATNDDGPKSSDPFADHPIPLLWQHTLLLARYDTSYDLRDRARLYRALLATPSSTELATLLLLAPKPIPHAPSPSEGHQHYVLGSASLVVGEPGGGADSVAGLGLPGYEPLPDWVEPGREPNPKLRDEGRGDEYSSEGRGAHVPASEKLDEAAAAQPAEKKANGLKEKSLDDWLEESEGEQESEREGSEEEETETEEETEEETSEEETEEEESEGEERDRLIR</sequence>
<evidence type="ECO:0000313" key="8">
    <source>
        <dbReference type="EMBL" id="KAF2459043.1"/>
    </source>
</evidence>
<gene>
    <name evidence="8" type="ORF">BDY21DRAFT_370542</name>
</gene>
<dbReference type="GO" id="GO:0016192">
    <property type="term" value="P:vesicle-mediated transport"/>
    <property type="evidence" value="ECO:0007669"/>
    <property type="project" value="InterPro"/>
</dbReference>
<keyword evidence="3" id="KW-0813">Transport</keyword>
<comment type="similarity">
    <text evidence="2">Belongs to the adaptor complexes large subunit family.</text>
</comment>
<feature type="region of interest" description="Disordered" evidence="6">
    <location>
        <begin position="291"/>
        <end position="323"/>
    </location>
</feature>
<proteinExistence type="inferred from homology"/>
<name>A0A6A6P6H8_9PEZI</name>
<dbReference type="Pfam" id="PF01602">
    <property type="entry name" value="Adaptin_N"/>
    <property type="match status" value="1"/>
</dbReference>
<reference evidence="8" key="1">
    <citation type="journal article" date="2020" name="Stud. Mycol.">
        <title>101 Dothideomycetes genomes: a test case for predicting lifestyles and emergence of pathogens.</title>
        <authorList>
            <person name="Haridas S."/>
            <person name="Albert R."/>
            <person name="Binder M."/>
            <person name="Bloem J."/>
            <person name="Labutti K."/>
            <person name="Salamov A."/>
            <person name="Andreopoulos B."/>
            <person name="Baker S."/>
            <person name="Barry K."/>
            <person name="Bills G."/>
            <person name="Bluhm B."/>
            <person name="Cannon C."/>
            <person name="Castanera R."/>
            <person name="Culley D."/>
            <person name="Daum C."/>
            <person name="Ezra D."/>
            <person name="Gonzalez J."/>
            <person name="Henrissat B."/>
            <person name="Kuo A."/>
            <person name="Liang C."/>
            <person name="Lipzen A."/>
            <person name="Lutzoni F."/>
            <person name="Magnuson J."/>
            <person name="Mondo S."/>
            <person name="Nolan M."/>
            <person name="Ohm R."/>
            <person name="Pangilinan J."/>
            <person name="Park H.-J."/>
            <person name="Ramirez L."/>
            <person name="Alfaro M."/>
            <person name="Sun H."/>
            <person name="Tritt A."/>
            <person name="Yoshinaga Y."/>
            <person name="Zwiers L.-H."/>
            <person name="Turgeon B."/>
            <person name="Goodwin S."/>
            <person name="Spatafora J."/>
            <person name="Crous P."/>
            <person name="Grigoriev I."/>
        </authorList>
    </citation>
    <scope>NUCLEOTIDE SEQUENCE</scope>
    <source>
        <strain evidence="8">ATCC 16933</strain>
    </source>
</reference>
<evidence type="ECO:0000313" key="9">
    <source>
        <dbReference type="Proteomes" id="UP000799766"/>
    </source>
</evidence>
<dbReference type="GO" id="GO:0012505">
    <property type="term" value="C:endomembrane system"/>
    <property type="evidence" value="ECO:0007669"/>
    <property type="project" value="UniProtKB-SubCell"/>
</dbReference>
<dbReference type="PANTHER" id="PTHR11134">
    <property type="entry name" value="ADAPTOR COMPLEX SUBUNIT BETA FAMILY MEMBER"/>
    <property type="match status" value="1"/>
</dbReference>